<name>A0A2X2BLF9_PROMI</name>
<dbReference type="Pfam" id="PF04586">
    <property type="entry name" value="Peptidase_S78"/>
    <property type="match status" value="1"/>
</dbReference>
<dbReference type="NCBIfam" id="TIGR01543">
    <property type="entry name" value="proheadase_HK97"/>
    <property type="match status" value="1"/>
</dbReference>
<protein>
    <submittedName>
        <fullName evidence="5">Phage prohead protease, HK97 family</fullName>
    </submittedName>
</protein>
<dbReference type="InterPro" id="IPR006433">
    <property type="entry name" value="Prohead_protease"/>
</dbReference>
<dbReference type="RefSeq" id="WP_036905264.1">
    <property type="nucleotide sequence ID" value="NZ_ABFDCH020000008.1"/>
</dbReference>
<evidence type="ECO:0000313" key="6">
    <source>
        <dbReference type="Proteomes" id="UP000251485"/>
    </source>
</evidence>
<accession>A0A2X2BLF9</accession>
<organism evidence="5 6">
    <name type="scientific">Proteus mirabilis</name>
    <dbReference type="NCBI Taxonomy" id="584"/>
    <lineage>
        <taxon>Bacteria</taxon>
        <taxon>Pseudomonadati</taxon>
        <taxon>Pseudomonadota</taxon>
        <taxon>Gammaproteobacteria</taxon>
        <taxon>Enterobacterales</taxon>
        <taxon>Morganellaceae</taxon>
        <taxon>Proteus</taxon>
    </lineage>
</organism>
<keyword evidence="3" id="KW-0378">Hydrolase</keyword>
<dbReference type="GO" id="GO:0008233">
    <property type="term" value="F:peptidase activity"/>
    <property type="evidence" value="ECO:0007669"/>
    <property type="project" value="UniProtKB-KW"/>
</dbReference>
<gene>
    <name evidence="5" type="ORF">NCTC10975_01582</name>
</gene>
<dbReference type="Proteomes" id="UP000251485">
    <property type="component" value="Unassembled WGS sequence"/>
</dbReference>
<dbReference type="EMBL" id="UAUE01000009">
    <property type="protein sequence ID" value="SPY95693.1"/>
    <property type="molecule type" value="Genomic_DNA"/>
</dbReference>
<reference evidence="5 6" key="1">
    <citation type="submission" date="2018-06" db="EMBL/GenBank/DDBJ databases">
        <authorList>
            <consortium name="Pathogen Informatics"/>
            <person name="Doyle S."/>
        </authorList>
    </citation>
    <scope>NUCLEOTIDE SEQUENCE [LARGE SCALE GENOMIC DNA]</scope>
    <source>
        <strain evidence="5 6">NCTC10975</strain>
    </source>
</reference>
<feature type="domain" description="Prohead serine protease" evidence="4">
    <location>
        <begin position="21"/>
        <end position="172"/>
    </location>
</feature>
<dbReference type="GO" id="GO:0006508">
    <property type="term" value="P:proteolysis"/>
    <property type="evidence" value="ECO:0007669"/>
    <property type="project" value="UniProtKB-KW"/>
</dbReference>
<evidence type="ECO:0000259" key="4">
    <source>
        <dbReference type="Pfam" id="PF04586"/>
    </source>
</evidence>
<proteinExistence type="predicted"/>
<evidence type="ECO:0000256" key="2">
    <source>
        <dbReference type="ARBA" id="ARBA00022670"/>
    </source>
</evidence>
<dbReference type="AlphaFoldDB" id="A0A2X2BLF9"/>
<evidence type="ECO:0000313" key="5">
    <source>
        <dbReference type="EMBL" id="SPY95693.1"/>
    </source>
</evidence>
<evidence type="ECO:0000256" key="1">
    <source>
        <dbReference type="ARBA" id="ARBA00022612"/>
    </source>
</evidence>
<sequence>MSSEKETRCYVGEVRAEVGEENKPTHIVGLGSVFDSRSELIYGFREIIKPGAFDDVLNDDVRGLFNHDPNYILGRTTAGTLSLSVNERGLVYDITAPETQTIRDLVLAPMKRGDINQSSFAFRVARDGEEWYQDEEGVVIREITRFSRLYDVSPVTYPAYQDADSAVRSMNAWKEARDSGDLQKAINQKLARERLMTLLNA</sequence>
<keyword evidence="2 5" id="KW-0645">Protease</keyword>
<dbReference type="InterPro" id="IPR054613">
    <property type="entry name" value="Peptidase_S78_dom"/>
</dbReference>
<evidence type="ECO:0000256" key="3">
    <source>
        <dbReference type="ARBA" id="ARBA00022801"/>
    </source>
</evidence>
<keyword evidence="1" id="KW-1188">Viral release from host cell</keyword>